<reference evidence="1" key="1">
    <citation type="journal article" date="2014" name="Front. Microbiol.">
        <title>High frequency of phylogenetically diverse reductive dehalogenase-homologous genes in deep subseafloor sedimentary metagenomes.</title>
        <authorList>
            <person name="Kawai M."/>
            <person name="Futagami T."/>
            <person name="Toyoda A."/>
            <person name="Takaki Y."/>
            <person name="Nishi S."/>
            <person name="Hori S."/>
            <person name="Arai W."/>
            <person name="Tsubouchi T."/>
            <person name="Morono Y."/>
            <person name="Uchiyama I."/>
            <person name="Ito T."/>
            <person name="Fujiyama A."/>
            <person name="Inagaki F."/>
            <person name="Takami H."/>
        </authorList>
    </citation>
    <scope>NUCLEOTIDE SEQUENCE</scope>
    <source>
        <strain evidence="1">Expedition CK06-06</strain>
    </source>
</reference>
<name>X0Y2Y0_9ZZZZ</name>
<feature type="non-terminal residue" evidence="1">
    <location>
        <position position="38"/>
    </location>
</feature>
<comment type="caution">
    <text evidence="1">The sequence shown here is derived from an EMBL/GenBank/DDBJ whole genome shotgun (WGS) entry which is preliminary data.</text>
</comment>
<accession>X0Y2Y0</accession>
<proteinExistence type="predicted"/>
<organism evidence="1">
    <name type="scientific">marine sediment metagenome</name>
    <dbReference type="NCBI Taxonomy" id="412755"/>
    <lineage>
        <taxon>unclassified sequences</taxon>
        <taxon>metagenomes</taxon>
        <taxon>ecological metagenomes</taxon>
    </lineage>
</organism>
<dbReference type="AlphaFoldDB" id="X0Y2Y0"/>
<sequence length="38" mass="4478">MTKMEALKDVKESLTSVINKLQTYMFIEDIDDVRENKT</sequence>
<gene>
    <name evidence="1" type="ORF">S01H1_85858</name>
</gene>
<dbReference type="EMBL" id="BARS01059152">
    <property type="protein sequence ID" value="GAG43073.1"/>
    <property type="molecule type" value="Genomic_DNA"/>
</dbReference>
<evidence type="ECO:0000313" key="1">
    <source>
        <dbReference type="EMBL" id="GAG43073.1"/>
    </source>
</evidence>
<protein>
    <submittedName>
        <fullName evidence="1">Uncharacterized protein</fullName>
    </submittedName>
</protein>